<dbReference type="Proteomes" id="UP001244297">
    <property type="component" value="Unassembled WGS sequence"/>
</dbReference>
<comment type="caution">
    <text evidence="3">The sequence shown here is derived from an EMBL/GenBank/DDBJ whole genome shotgun (WGS) entry which is preliminary data.</text>
</comment>
<dbReference type="InterPro" id="IPR029787">
    <property type="entry name" value="Nucleotide_cyclase"/>
</dbReference>
<dbReference type="SMART" id="SM00044">
    <property type="entry name" value="CYCc"/>
    <property type="match status" value="1"/>
</dbReference>
<dbReference type="EC" id="4.6.1.-" evidence="3"/>
<dbReference type="EMBL" id="JAUFPT010000032">
    <property type="protein sequence ID" value="MDN3571172.1"/>
    <property type="molecule type" value="Genomic_DNA"/>
</dbReference>
<dbReference type="RefSeq" id="WP_238284550.1">
    <property type="nucleotide sequence ID" value="NZ_BPQS01000001.1"/>
</dbReference>
<gene>
    <name evidence="3" type="ORF">QWZ18_11130</name>
</gene>
<dbReference type="PANTHER" id="PTHR43081:SF11">
    <property type="entry name" value="BLR2264 PROTEIN"/>
    <property type="match status" value="1"/>
</dbReference>
<accession>A0ABT8AMW0</accession>
<dbReference type="PROSITE" id="PS50125">
    <property type="entry name" value="GUANYLATE_CYCLASE_2"/>
    <property type="match status" value="1"/>
</dbReference>
<feature type="region of interest" description="Disordered" evidence="1">
    <location>
        <begin position="389"/>
        <end position="411"/>
    </location>
</feature>
<dbReference type="SUPFAM" id="SSF55073">
    <property type="entry name" value="Nucleotide cyclase"/>
    <property type="match status" value="1"/>
</dbReference>
<feature type="compositionally biased region" description="Polar residues" evidence="1">
    <location>
        <begin position="401"/>
        <end position="411"/>
    </location>
</feature>
<evidence type="ECO:0000259" key="2">
    <source>
        <dbReference type="PROSITE" id="PS50125"/>
    </source>
</evidence>
<keyword evidence="3" id="KW-0456">Lyase</keyword>
<dbReference type="CDD" id="cd07302">
    <property type="entry name" value="CHD"/>
    <property type="match status" value="1"/>
</dbReference>
<proteinExistence type="predicted"/>
<feature type="domain" description="Guanylate cyclase" evidence="2">
    <location>
        <begin position="211"/>
        <end position="346"/>
    </location>
</feature>
<organism evidence="3 4">
    <name type="scientific">Methylobacterium longum</name>
    <dbReference type="NCBI Taxonomy" id="767694"/>
    <lineage>
        <taxon>Bacteria</taxon>
        <taxon>Pseudomonadati</taxon>
        <taxon>Pseudomonadota</taxon>
        <taxon>Alphaproteobacteria</taxon>
        <taxon>Hyphomicrobiales</taxon>
        <taxon>Methylobacteriaceae</taxon>
        <taxon>Methylobacterium</taxon>
    </lineage>
</organism>
<dbReference type="GO" id="GO:0016829">
    <property type="term" value="F:lyase activity"/>
    <property type="evidence" value="ECO:0007669"/>
    <property type="project" value="UniProtKB-KW"/>
</dbReference>
<evidence type="ECO:0000313" key="3">
    <source>
        <dbReference type="EMBL" id="MDN3571172.1"/>
    </source>
</evidence>
<dbReference type="InterPro" id="IPR001054">
    <property type="entry name" value="A/G_cyclase"/>
</dbReference>
<protein>
    <submittedName>
        <fullName evidence="3">Adenylate/guanylate cyclase domain-containing protein</fullName>
        <ecNumber evidence="3">4.6.1.-</ecNumber>
    </submittedName>
</protein>
<reference evidence="4" key="1">
    <citation type="journal article" date="2019" name="Int. J. Syst. Evol. Microbiol.">
        <title>The Global Catalogue of Microorganisms (GCM) 10K type strain sequencing project: providing services to taxonomists for standard genome sequencing and annotation.</title>
        <authorList>
            <consortium name="The Broad Institute Genomics Platform"/>
            <consortium name="The Broad Institute Genome Sequencing Center for Infectious Disease"/>
            <person name="Wu L."/>
            <person name="Ma J."/>
        </authorList>
    </citation>
    <scope>NUCLEOTIDE SEQUENCE [LARGE SCALE GENOMIC DNA]</scope>
    <source>
        <strain evidence="4">CECT 7806</strain>
    </source>
</reference>
<dbReference type="InterPro" id="IPR050697">
    <property type="entry name" value="Adenylyl/Guanylyl_Cyclase_3/4"/>
</dbReference>
<evidence type="ECO:0000256" key="1">
    <source>
        <dbReference type="SAM" id="MobiDB-lite"/>
    </source>
</evidence>
<keyword evidence="4" id="KW-1185">Reference proteome</keyword>
<dbReference type="Gene3D" id="3.30.70.1230">
    <property type="entry name" value="Nucleotide cyclase"/>
    <property type="match status" value="1"/>
</dbReference>
<evidence type="ECO:0000313" key="4">
    <source>
        <dbReference type="Proteomes" id="UP001244297"/>
    </source>
</evidence>
<sequence length="411" mass="43670">MDLTLLGRWIAEHATATDDHDLLLTGFCEALAGAGIPVWRVSVMTPALDPMLRGVSLNWHAGEGMSFVANAHGSDEESDWLFSPVYALVEKGETFGRWRLDAPDLEADFPVLKALGAQGGVDYVLHIVEFAPGTALQGIAVSFCTRDVSGFTEGHLSAIADVLPFLTLAIAKIGLAHTFREVSATYLGRSTAERILNGQIRRGEGRAVPAAILLTDLRGFTALADRVDPADMVTWLNEHFDALGDPVARHGGEILKFLGDGFLAIFPVPDAGTLPCPVCGGALDAAIDGLAANAALNARRRTAGLPELAAECVVHFGTVIYGNVGTERRLDFTIIGRAVNEASRIESQCAALGHELLVSDSFAERCARRLEPVGTIDLRGLSRPMRVWTVPEEPSGAASAEQGTGSPARTV</sequence>
<name>A0ABT8AMW0_9HYPH</name>
<dbReference type="PANTHER" id="PTHR43081">
    <property type="entry name" value="ADENYLATE CYCLASE, TERMINAL-DIFFERENTIATION SPECIFIC-RELATED"/>
    <property type="match status" value="1"/>
</dbReference>
<dbReference type="Pfam" id="PF00211">
    <property type="entry name" value="Guanylate_cyc"/>
    <property type="match status" value="1"/>
</dbReference>